<name>A0AAJ6QYN4_9ACAR</name>
<dbReference type="InterPro" id="IPR001199">
    <property type="entry name" value="Cyt_B5-like_heme/steroid-bd"/>
</dbReference>
<organism evidence="5 6">
    <name type="scientific">Galendromus occidentalis</name>
    <name type="common">western predatory mite</name>
    <dbReference type="NCBI Taxonomy" id="34638"/>
    <lineage>
        <taxon>Eukaryota</taxon>
        <taxon>Metazoa</taxon>
        <taxon>Ecdysozoa</taxon>
        <taxon>Arthropoda</taxon>
        <taxon>Chelicerata</taxon>
        <taxon>Arachnida</taxon>
        <taxon>Acari</taxon>
        <taxon>Parasitiformes</taxon>
        <taxon>Mesostigmata</taxon>
        <taxon>Gamasina</taxon>
        <taxon>Phytoseioidea</taxon>
        <taxon>Phytoseiidae</taxon>
        <taxon>Typhlodrominae</taxon>
        <taxon>Galendromus</taxon>
    </lineage>
</organism>
<dbReference type="Gene3D" id="3.10.120.10">
    <property type="entry name" value="Cytochrome b5-like heme/steroid binding domain"/>
    <property type="match status" value="1"/>
</dbReference>
<dbReference type="SUPFAM" id="SSF55856">
    <property type="entry name" value="Cytochrome b5-like heme/steroid binding domain"/>
    <property type="match status" value="1"/>
</dbReference>
<comment type="similarity">
    <text evidence="1">Belongs to the cytochrome b5 family. MAPR subfamily.</text>
</comment>
<dbReference type="RefSeq" id="XP_003748250.1">
    <property type="nucleotide sequence ID" value="XM_003748202.1"/>
</dbReference>
<dbReference type="GO" id="GO:0016020">
    <property type="term" value="C:membrane"/>
    <property type="evidence" value="ECO:0007669"/>
    <property type="project" value="TreeGrafter"/>
</dbReference>
<accession>A0AAJ6QYN4</accession>
<dbReference type="InterPro" id="IPR036400">
    <property type="entry name" value="Cyt_B5-like_heme/steroid_sf"/>
</dbReference>
<dbReference type="KEGG" id="goe:100902238"/>
<feature type="transmembrane region" description="Helical" evidence="3">
    <location>
        <begin position="27"/>
        <end position="45"/>
    </location>
</feature>
<dbReference type="GeneID" id="100902238"/>
<reference evidence="6" key="1">
    <citation type="submission" date="2025-08" db="UniProtKB">
        <authorList>
            <consortium name="RefSeq"/>
        </authorList>
    </citation>
    <scope>IDENTIFICATION</scope>
</reference>
<keyword evidence="3" id="KW-0812">Transmembrane</keyword>
<sequence>MEFTIRILWRHRSTPQHNAMSRKLCDTWFYAIIVASVAAALYYYYPEIQERFPKETAILESYSDNLYATIQRYLPFLFPAAGKLPAGFFDAATLARYDGKPSSKGLYLALLGKVYNVEKGAQHYRQGGGYAFFAGKDATRAYITGDFTEKGLTDDLDGVSDDMVAGLATWIEFYQKEYSYMGKLVGRYYTSTGAKTAELRRVEGILKTALASKLKDDELKKVFPPCNSEFTPKEGHKVWCSDESGGIKRKWTGVPRRHHPPGMSQERCVCVRTTGAPHDNPSASTNNGDLSNPNLKEYPDCEPTSVSCKLK</sequence>
<dbReference type="PANTHER" id="PTHR10281:SF4">
    <property type="entry name" value="NEUFERRICIN"/>
    <property type="match status" value="1"/>
</dbReference>
<proteinExistence type="inferred from homology"/>
<evidence type="ECO:0000259" key="4">
    <source>
        <dbReference type="SMART" id="SM01117"/>
    </source>
</evidence>
<evidence type="ECO:0000313" key="5">
    <source>
        <dbReference type="Proteomes" id="UP000694867"/>
    </source>
</evidence>
<keyword evidence="3" id="KW-1133">Transmembrane helix</keyword>
<dbReference type="PANTHER" id="PTHR10281">
    <property type="entry name" value="MEMBRANE-ASSOCIATED PROGESTERONE RECEPTOR COMPONENT-RELATED"/>
    <property type="match status" value="1"/>
</dbReference>
<dbReference type="Proteomes" id="UP000694867">
    <property type="component" value="Unplaced"/>
</dbReference>
<gene>
    <name evidence="6" type="primary">LOC100902238</name>
</gene>
<protein>
    <submittedName>
        <fullName evidence="6">Neuferricin</fullName>
    </submittedName>
</protein>
<feature type="compositionally biased region" description="Polar residues" evidence="2">
    <location>
        <begin position="281"/>
        <end position="294"/>
    </location>
</feature>
<keyword evidence="3" id="KW-0472">Membrane</keyword>
<dbReference type="Pfam" id="PF00173">
    <property type="entry name" value="Cyt-b5"/>
    <property type="match status" value="1"/>
</dbReference>
<dbReference type="AlphaFoldDB" id="A0AAJ6QYN4"/>
<keyword evidence="5" id="KW-1185">Reference proteome</keyword>
<dbReference type="SMART" id="SM01117">
    <property type="entry name" value="Cyt-b5"/>
    <property type="match status" value="1"/>
</dbReference>
<evidence type="ECO:0000256" key="3">
    <source>
        <dbReference type="SAM" id="Phobius"/>
    </source>
</evidence>
<feature type="domain" description="Cytochrome b5 heme-binding" evidence="4">
    <location>
        <begin position="89"/>
        <end position="185"/>
    </location>
</feature>
<evidence type="ECO:0000256" key="2">
    <source>
        <dbReference type="SAM" id="MobiDB-lite"/>
    </source>
</evidence>
<evidence type="ECO:0000313" key="6">
    <source>
        <dbReference type="RefSeq" id="XP_003748250.1"/>
    </source>
</evidence>
<dbReference type="InterPro" id="IPR050577">
    <property type="entry name" value="MAPR/NEUFC/NENF-like"/>
</dbReference>
<feature type="region of interest" description="Disordered" evidence="2">
    <location>
        <begin position="273"/>
        <end position="311"/>
    </location>
</feature>
<dbReference type="GO" id="GO:0012505">
    <property type="term" value="C:endomembrane system"/>
    <property type="evidence" value="ECO:0007669"/>
    <property type="project" value="TreeGrafter"/>
</dbReference>
<evidence type="ECO:0000256" key="1">
    <source>
        <dbReference type="ARBA" id="ARBA00038357"/>
    </source>
</evidence>